<evidence type="ECO:0000256" key="2">
    <source>
        <dbReference type="SAM" id="SignalP"/>
    </source>
</evidence>
<dbReference type="InterPro" id="IPR029058">
    <property type="entry name" value="AB_hydrolase_fold"/>
</dbReference>
<gene>
    <name evidence="4" type="primary">CES2-L</name>
    <name evidence="4" type="ORF">Hamer_G023257</name>
</gene>
<dbReference type="Gene3D" id="3.40.50.1820">
    <property type="entry name" value="alpha/beta hydrolase"/>
    <property type="match status" value="1"/>
</dbReference>
<evidence type="ECO:0000256" key="1">
    <source>
        <dbReference type="ARBA" id="ARBA00023180"/>
    </source>
</evidence>
<keyword evidence="5" id="KW-1185">Reference proteome</keyword>
<reference evidence="4" key="1">
    <citation type="journal article" date="2021" name="Sci. Adv.">
        <title>The American lobster genome reveals insights on longevity, neural, and immune adaptations.</title>
        <authorList>
            <person name="Polinski J.M."/>
            <person name="Zimin A.V."/>
            <person name="Clark K.F."/>
            <person name="Kohn A.B."/>
            <person name="Sadowski N."/>
            <person name="Timp W."/>
            <person name="Ptitsyn A."/>
            <person name="Khanna P."/>
            <person name="Romanova D.Y."/>
            <person name="Williams P."/>
            <person name="Greenwood S.J."/>
            <person name="Moroz L.L."/>
            <person name="Walt D.R."/>
            <person name="Bodnar A.G."/>
        </authorList>
    </citation>
    <scope>NUCLEOTIDE SEQUENCE</scope>
    <source>
        <strain evidence="4">GMGI-L3</strain>
    </source>
</reference>
<dbReference type="Pfam" id="PF00135">
    <property type="entry name" value="COesterase"/>
    <property type="match status" value="1"/>
</dbReference>
<feature type="signal peptide" evidence="2">
    <location>
        <begin position="1"/>
        <end position="25"/>
    </location>
</feature>
<dbReference type="SUPFAM" id="SSF53474">
    <property type="entry name" value="alpha/beta-Hydrolases"/>
    <property type="match status" value="1"/>
</dbReference>
<feature type="domain" description="Carboxylesterase type B" evidence="3">
    <location>
        <begin position="27"/>
        <end position="491"/>
    </location>
</feature>
<dbReference type="Proteomes" id="UP000747542">
    <property type="component" value="Unassembled WGS sequence"/>
</dbReference>
<evidence type="ECO:0000259" key="3">
    <source>
        <dbReference type="Pfam" id="PF00135"/>
    </source>
</evidence>
<keyword evidence="1" id="KW-0325">Glycoprotein</keyword>
<comment type="caution">
    <text evidence="4">The sequence shown here is derived from an EMBL/GenBank/DDBJ whole genome shotgun (WGS) entry which is preliminary data.</text>
</comment>
<evidence type="ECO:0000313" key="4">
    <source>
        <dbReference type="EMBL" id="KAG7162055.1"/>
    </source>
</evidence>
<protein>
    <submittedName>
        <fullName evidence="4">Liver carboxylesterase 2-like</fullName>
    </submittedName>
</protein>
<name>A0A8J5JUG9_HOMAM</name>
<dbReference type="EMBL" id="JAHLQT010028090">
    <property type="protein sequence ID" value="KAG7162055.1"/>
    <property type="molecule type" value="Genomic_DNA"/>
</dbReference>
<organism evidence="4 5">
    <name type="scientific">Homarus americanus</name>
    <name type="common">American lobster</name>
    <dbReference type="NCBI Taxonomy" id="6706"/>
    <lineage>
        <taxon>Eukaryota</taxon>
        <taxon>Metazoa</taxon>
        <taxon>Ecdysozoa</taxon>
        <taxon>Arthropoda</taxon>
        <taxon>Crustacea</taxon>
        <taxon>Multicrustacea</taxon>
        <taxon>Malacostraca</taxon>
        <taxon>Eumalacostraca</taxon>
        <taxon>Eucarida</taxon>
        <taxon>Decapoda</taxon>
        <taxon>Pleocyemata</taxon>
        <taxon>Astacidea</taxon>
        <taxon>Nephropoidea</taxon>
        <taxon>Nephropidae</taxon>
        <taxon>Homarus</taxon>
    </lineage>
</organism>
<dbReference type="InterPro" id="IPR050309">
    <property type="entry name" value="Type-B_Carboxylest/Lipase"/>
</dbReference>
<sequence>MATLGWVWMVALTIVAMDVVDVGDGVEVAVSGGVVKGAIKHSRNGRDYHAFHAIPYAQPPIGNNRFMPTLPGAEWSGVLDATQPGEPCAQAAIGIVAGIEDCLNLYVYTPKVPVPGENVSLPVVVWIHGGNFVVGETAALDESLLMDRDIVLVIPQYRLGLLGFFATSHGQSPGNMGMLDQVEALRWVQDNVAAFGGNPNEVTLAGDCSGGASAIYHMISPLSQGLFHRVLSLSGSPLSPWSLYTRNHPFMLILANNVKCPPHDQRLLVQCLQELSQEELLNATQMIIEKAQYSHETTLFLDKHPLVALTNGNFQKVPVLMMENPEFLNILLEMLLKECHISDPAIHKKEFADFYFPGIEFGSLDELLSGLAEMLGDLQYKAGILGTANLLSGHVPTRMFRFEYMGGPKLFSLRYPDPSEAPPMPDAVGHGDEMVLLLPDKPFNYTAQQRMASKTLLDIVENYAYGKPPRADWPLFTTKSQKALVMGADGSLFQDKFTSQERTHMLYNIQTYQNHALFQEMAHEATNHHEL</sequence>
<dbReference type="InterPro" id="IPR002018">
    <property type="entry name" value="CarbesteraseB"/>
</dbReference>
<keyword evidence="2" id="KW-0732">Signal</keyword>
<dbReference type="AlphaFoldDB" id="A0A8J5JUG9"/>
<dbReference type="PANTHER" id="PTHR11559">
    <property type="entry name" value="CARBOXYLESTERASE"/>
    <property type="match status" value="1"/>
</dbReference>
<proteinExistence type="predicted"/>
<feature type="chain" id="PRO_5035177365" evidence="2">
    <location>
        <begin position="26"/>
        <end position="531"/>
    </location>
</feature>
<accession>A0A8J5JUG9</accession>
<evidence type="ECO:0000313" key="5">
    <source>
        <dbReference type="Proteomes" id="UP000747542"/>
    </source>
</evidence>